<dbReference type="InterPro" id="IPR050843">
    <property type="entry name" value="Glycosyl_Hydrlase_38"/>
</dbReference>
<keyword evidence="1" id="KW-0732">Signal</keyword>
<dbReference type="PANTHER" id="PTHR11607:SF3">
    <property type="entry name" value="LYSOSOMAL ALPHA-MANNOSIDASE"/>
    <property type="match status" value="1"/>
</dbReference>
<protein>
    <submittedName>
        <fullName evidence="4">Glycoside hydrolase family 38 N-terminal domain-containing protein</fullName>
    </submittedName>
</protein>
<dbReference type="Pfam" id="PF01074">
    <property type="entry name" value="Glyco_hydro_38N"/>
    <property type="match status" value="1"/>
</dbReference>
<dbReference type="GO" id="GO:0006013">
    <property type="term" value="P:mannose metabolic process"/>
    <property type="evidence" value="ECO:0007669"/>
    <property type="project" value="InterPro"/>
</dbReference>
<evidence type="ECO:0000313" key="3">
    <source>
        <dbReference type="Proteomes" id="UP000887540"/>
    </source>
</evidence>
<feature type="signal peptide" evidence="1">
    <location>
        <begin position="1"/>
        <end position="19"/>
    </location>
</feature>
<dbReference type="WBParaSite" id="ACRNAN_scaffold577.g25191.t1">
    <property type="protein sequence ID" value="ACRNAN_scaffold577.g25191.t1"/>
    <property type="gene ID" value="ACRNAN_scaffold577.g25191"/>
</dbReference>
<organism evidence="3 4">
    <name type="scientific">Acrobeloides nanus</name>
    <dbReference type="NCBI Taxonomy" id="290746"/>
    <lineage>
        <taxon>Eukaryota</taxon>
        <taxon>Metazoa</taxon>
        <taxon>Ecdysozoa</taxon>
        <taxon>Nematoda</taxon>
        <taxon>Chromadorea</taxon>
        <taxon>Rhabditida</taxon>
        <taxon>Tylenchina</taxon>
        <taxon>Cephalobomorpha</taxon>
        <taxon>Cephaloboidea</taxon>
        <taxon>Cephalobidae</taxon>
        <taxon>Acrobeloides</taxon>
    </lineage>
</organism>
<dbReference type="InterPro" id="IPR000602">
    <property type="entry name" value="Glyco_hydro_38_N"/>
</dbReference>
<dbReference type="Gene3D" id="3.20.110.10">
    <property type="entry name" value="Glycoside hydrolase 38, N terminal domain"/>
    <property type="match status" value="2"/>
</dbReference>
<feature type="domain" description="Glycoside hydrolase family 38 N-terminal" evidence="2">
    <location>
        <begin position="38"/>
        <end position="152"/>
    </location>
</feature>
<dbReference type="InterPro" id="IPR027291">
    <property type="entry name" value="Glyco_hydro_38_N_sf"/>
</dbReference>
<accession>A0A914E5S6</accession>
<feature type="chain" id="PRO_5037747888" evidence="1">
    <location>
        <begin position="20"/>
        <end position="268"/>
    </location>
</feature>
<evidence type="ECO:0000256" key="1">
    <source>
        <dbReference type="SAM" id="SignalP"/>
    </source>
</evidence>
<dbReference type="GO" id="GO:0005764">
    <property type="term" value="C:lysosome"/>
    <property type="evidence" value="ECO:0007669"/>
    <property type="project" value="TreeGrafter"/>
</dbReference>
<dbReference type="Proteomes" id="UP000887540">
    <property type="component" value="Unplaced"/>
</dbReference>
<proteinExistence type="predicted"/>
<evidence type="ECO:0000313" key="4">
    <source>
        <dbReference type="WBParaSite" id="ACRNAN_scaffold577.g25191.t1"/>
    </source>
</evidence>
<keyword evidence="3" id="KW-1185">Reference proteome</keyword>
<name>A0A914E5S6_9BILA</name>
<evidence type="ECO:0000259" key="2">
    <source>
        <dbReference type="Pfam" id="PF01074"/>
    </source>
</evidence>
<dbReference type="AlphaFoldDB" id="A0A914E5S6"/>
<reference evidence="4" key="1">
    <citation type="submission" date="2022-11" db="UniProtKB">
        <authorList>
            <consortium name="WormBaseParasite"/>
        </authorList>
    </citation>
    <scope>IDENTIFICATION</scope>
</reference>
<dbReference type="GO" id="GO:0004559">
    <property type="term" value="F:alpha-mannosidase activity"/>
    <property type="evidence" value="ECO:0007669"/>
    <property type="project" value="InterPro"/>
</dbReference>
<dbReference type="PANTHER" id="PTHR11607">
    <property type="entry name" value="ALPHA-MANNOSIDASE"/>
    <property type="match status" value="1"/>
</dbReference>
<dbReference type="SUPFAM" id="SSF88713">
    <property type="entry name" value="Glycoside hydrolase/deacetylase"/>
    <property type="match status" value="1"/>
</dbReference>
<dbReference type="InterPro" id="IPR011330">
    <property type="entry name" value="Glyco_hydro/deAcase_b/a-brl"/>
</dbReference>
<sequence length="268" mass="30840">MKFIFIGLLFSSNIFFINTETCSWNNCPKWSTDTKIWNIHFIPHTHDDLGWMKTVDEYYSTEVRYIFNTMTKELAKDPKRRFTYCETGYLKRWIEENPNGIDELKPLIQNGQLEILGGGWVQPDEAASHYVELIDQYTLGLRILNDTFGEYNTILAGAFYAHYSAPAGFSFDILNNDDPIQDNPNLENYNVNERVNDFVNYLITMVITNFSTVDFDRPIFSAVSRGGKAGHQSVLAISGPALDQCFPPLGRLYFQFLSHSDPYLMENS</sequence>